<sequence>MAHLTGWCHNMYDVKNKIDREVEVVGDNGPELHRKKRVASYKMYSVEGKVKGSFSKSFTWLKHRYTQVVYGWW</sequence>
<dbReference type="InterPro" id="IPR021899">
    <property type="entry name" value="DUF3511"/>
</dbReference>
<protein>
    <submittedName>
        <fullName evidence="1">Uncharacterized protein</fullName>
    </submittedName>
</protein>
<reference evidence="1 2" key="1">
    <citation type="submission" date="2022-03" db="EMBL/GenBank/DDBJ databases">
        <authorList>
            <person name="Macdonald S."/>
            <person name="Ahmed S."/>
            <person name="Newling K."/>
        </authorList>
    </citation>
    <scope>NUCLEOTIDE SEQUENCE [LARGE SCALE GENOMIC DNA]</scope>
</reference>
<accession>A0ABC8ILK2</accession>
<dbReference type="Proteomes" id="UP001642260">
    <property type="component" value="Unassembled WGS sequence"/>
</dbReference>
<organism evidence="1 2">
    <name type="scientific">Eruca vesicaria subsp. sativa</name>
    <name type="common">Garden rocket</name>
    <name type="synonym">Eruca sativa</name>
    <dbReference type="NCBI Taxonomy" id="29727"/>
    <lineage>
        <taxon>Eukaryota</taxon>
        <taxon>Viridiplantae</taxon>
        <taxon>Streptophyta</taxon>
        <taxon>Embryophyta</taxon>
        <taxon>Tracheophyta</taxon>
        <taxon>Spermatophyta</taxon>
        <taxon>Magnoliopsida</taxon>
        <taxon>eudicotyledons</taxon>
        <taxon>Gunneridae</taxon>
        <taxon>Pentapetalae</taxon>
        <taxon>rosids</taxon>
        <taxon>malvids</taxon>
        <taxon>Brassicales</taxon>
        <taxon>Brassicaceae</taxon>
        <taxon>Brassiceae</taxon>
        <taxon>Eruca</taxon>
    </lineage>
</organism>
<evidence type="ECO:0000313" key="2">
    <source>
        <dbReference type="Proteomes" id="UP001642260"/>
    </source>
</evidence>
<evidence type="ECO:0000313" key="1">
    <source>
        <dbReference type="EMBL" id="CAH8281728.1"/>
    </source>
</evidence>
<dbReference type="EMBL" id="CAKOAT010000001">
    <property type="protein sequence ID" value="CAH8281728.1"/>
    <property type="molecule type" value="Genomic_DNA"/>
</dbReference>
<gene>
    <name evidence="1" type="ORF">ERUC_LOCUS106</name>
</gene>
<dbReference type="AlphaFoldDB" id="A0ABC8ILK2"/>
<dbReference type="PANTHER" id="PTHR33193">
    <property type="entry name" value="DOMAIN PROTEIN, PUTATIVE (DUF3511)-RELATED"/>
    <property type="match status" value="1"/>
</dbReference>
<name>A0ABC8ILK2_ERUVS</name>
<dbReference type="Pfam" id="PF12023">
    <property type="entry name" value="DUF3511"/>
    <property type="match status" value="1"/>
</dbReference>
<keyword evidence="2" id="KW-1185">Reference proteome</keyword>
<proteinExistence type="predicted"/>
<comment type="caution">
    <text evidence="1">The sequence shown here is derived from an EMBL/GenBank/DDBJ whole genome shotgun (WGS) entry which is preliminary data.</text>
</comment>
<dbReference type="PANTHER" id="PTHR33193:SF62">
    <property type="entry name" value="FAMILY ABC TRANSPORTER, PUTATIVE (DUF3511)-RELATED"/>
    <property type="match status" value="1"/>
</dbReference>